<accession>A0ABQ8IRA2</accession>
<reference evidence="1 2" key="1">
    <citation type="journal article" date="2018" name="J. Allergy Clin. Immunol.">
        <title>High-quality assembly of Dermatophagoides pteronyssinus genome and transcriptome reveals a wide range of novel allergens.</title>
        <authorList>
            <person name="Liu X.Y."/>
            <person name="Yang K.Y."/>
            <person name="Wang M.Q."/>
            <person name="Kwok J.S."/>
            <person name="Zeng X."/>
            <person name="Yang Z."/>
            <person name="Xiao X.J."/>
            <person name="Lau C.P."/>
            <person name="Li Y."/>
            <person name="Huang Z.M."/>
            <person name="Ba J.G."/>
            <person name="Yim A.K."/>
            <person name="Ouyang C.Y."/>
            <person name="Ngai S.M."/>
            <person name="Chan T.F."/>
            <person name="Leung E.L."/>
            <person name="Liu L."/>
            <person name="Liu Z.G."/>
            <person name="Tsui S.K."/>
        </authorList>
    </citation>
    <scope>NUCLEOTIDE SEQUENCE [LARGE SCALE GENOMIC DNA]</scope>
    <source>
        <strain evidence="1">Derp</strain>
    </source>
</reference>
<name>A0ABQ8IRA2_DERPT</name>
<dbReference type="Proteomes" id="UP000887458">
    <property type="component" value="Unassembled WGS sequence"/>
</dbReference>
<organism evidence="1 2">
    <name type="scientific">Dermatophagoides pteronyssinus</name>
    <name type="common">European house dust mite</name>
    <dbReference type="NCBI Taxonomy" id="6956"/>
    <lineage>
        <taxon>Eukaryota</taxon>
        <taxon>Metazoa</taxon>
        <taxon>Ecdysozoa</taxon>
        <taxon>Arthropoda</taxon>
        <taxon>Chelicerata</taxon>
        <taxon>Arachnida</taxon>
        <taxon>Acari</taxon>
        <taxon>Acariformes</taxon>
        <taxon>Sarcoptiformes</taxon>
        <taxon>Astigmata</taxon>
        <taxon>Psoroptidia</taxon>
        <taxon>Analgoidea</taxon>
        <taxon>Pyroglyphidae</taxon>
        <taxon>Dermatophagoidinae</taxon>
        <taxon>Dermatophagoides</taxon>
    </lineage>
</organism>
<comment type="caution">
    <text evidence="1">The sequence shown here is derived from an EMBL/GenBank/DDBJ whole genome shotgun (WGS) entry which is preliminary data.</text>
</comment>
<protein>
    <submittedName>
        <fullName evidence="1">Uncharacterized protein</fullName>
    </submittedName>
</protein>
<gene>
    <name evidence="1" type="ORF">DERP_009738</name>
</gene>
<proteinExistence type="predicted"/>
<reference evidence="1 2" key="2">
    <citation type="journal article" date="2022" name="Mol. Biol. Evol.">
        <title>Comparative Genomics Reveals Insights into the Divergent Evolution of Astigmatic Mites and Household Pest Adaptations.</title>
        <authorList>
            <person name="Xiong Q."/>
            <person name="Wan A.T."/>
            <person name="Liu X."/>
            <person name="Fung C.S."/>
            <person name="Xiao X."/>
            <person name="Malainual N."/>
            <person name="Hou J."/>
            <person name="Wang L."/>
            <person name="Wang M."/>
            <person name="Yang K.Y."/>
            <person name="Cui Y."/>
            <person name="Leung E.L."/>
            <person name="Nong W."/>
            <person name="Shin S.K."/>
            <person name="Au S.W."/>
            <person name="Jeong K.Y."/>
            <person name="Chew F.T."/>
            <person name="Hui J.H."/>
            <person name="Leung T.F."/>
            <person name="Tungtrongchitr A."/>
            <person name="Zhong N."/>
            <person name="Liu Z."/>
            <person name="Tsui S.K."/>
        </authorList>
    </citation>
    <scope>NUCLEOTIDE SEQUENCE [LARGE SCALE GENOMIC DNA]</scope>
    <source>
        <strain evidence="1">Derp</strain>
    </source>
</reference>
<evidence type="ECO:0000313" key="2">
    <source>
        <dbReference type="Proteomes" id="UP000887458"/>
    </source>
</evidence>
<sequence length="115" mass="12774">MLPNGSSVSPNLQAGLFINPAKQSNRLMRTTNRILLLNFATMKPNEDPTGFSTIHHSFMSALLPTPPPPLLDLQHHATQANTINANITHMVTKMTNNTTLISFYDPKCHRSGMYD</sequence>
<dbReference type="EMBL" id="NJHN03000128">
    <property type="protein sequence ID" value="KAH9412757.1"/>
    <property type="molecule type" value="Genomic_DNA"/>
</dbReference>
<keyword evidence="2" id="KW-1185">Reference proteome</keyword>
<evidence type="ECO:0000313" key="1">
    <source>
        <dbReference type="EMBL" id="KAH9412757.1"/>
    </source>
</evidence>